<keyword evidence="6" id="KW-0413">Isomerase</keyword>
<keyword evidence="23" id="KW-1185">Reference proteome</keyword>
<dbReference type="InterPro" id="IPR020095">
    <property type="entry name" value="PsdUridine_synth_TruA_C"/>
</dbReference>
<evidence type="ECO:0000256" key="19">
    <source>
        <dbReference type="PIRSR" id="PIRSR641708-2"/>
    </source>
</evidence>
<dbReference type="NCBIfam" id="TIGR00071">
    <property type="entry name" value="hisT_truA"/>
    <property type="match status" value="1"/>
</dbReference>
<keyword evidence="7" id="KW-0539">Nucleus</keyword>
<keyword evidence="5" id="KW-0819">tRNA processing</keyword>
<comment type="similarity">
    <text evidence="3">Belongs to the tRNA pseudouridine synthase TruA family.</text>
</comment>
<evidence type="ECO:0000256" key="9">
    <source>
        <dbReference type="ARBA" id="ARBA00052184"/>
    </source>
</evidence>
<dbReference type="Proteomes" id="UP000192247">
    <property type="component" value="Unassembled WGS sequence"/>
</dbReference>
<evidence type="ECO:0000256" key="11">
    <source>
        <dbReference type="ARBA" id="ARBA00064589"/>
    </source>
</evidence>
<dbReference type="GO" id="GO:0006397">
    <property type="term" value="P:mRNA processing"/>
    <property type="evidence" value="ECO:0007669"/>
    <property type="project" value="UniProtKB-KW"/>
</dbReference>
<evidence type="ECO:0000256" key="15">
    <source>
        <dbReference type="ARBA" id="ARBA00079087"/>
    </source>
</evidence>
<dbReference type="CDD" id="cd02568">
    <property type="entry name" value="PseudoU_synth_PUS1_PUS2"/>
    <property type="match status" value="1"/>
</dbReference>
<evidence type="ECO:0000256" key="7">
    <source>
        <dbReference type="ARBA" id="ARBA00023242"/>
    </source>
</evidence>
<dbReference type="Gene3D" id="3.30.70.660">
    <property type="entry name" value="Pseudouridine synthase I, catalytic domain, C-terminal subdomain"/>
    <property type="match status" value="1"/>
</dbReference>
<comment type="subunit">
    <text evidence="11">Monomer. Forms a complex with RARG and the SRA1 RNA in the nucleus.</text>
</comment>
<comment type="catalytic activity">
    <reaction evidence="9">
        <text>uridine(38/39/40) in tRNA = pseudouridine(38/39/40) in tRNA</text>
        <dbReference type="Rhea" id="RHEA:22376"/>
        <dbReference type="Rhea" id="RHEA-COMP:10085"/>
        <dbReference type="Rhea" id="RHEA-COMP:10087"/>
        <dbReference type="ChEBI" id="CHEBI:65314"/>
        <dbReference type="ChEBI" id="CHEBI:65315"/>
        <dbReference type="EC" id="5.4.99.12"/>
    </reaction>
</comment>
<evidence type="ECO:0000259" key="21">
    <source>
        <dbReference type="Pfam" id="PF01416"/>
    </source>
</evidence>
<dbReference type="InterPro" id="IPR020103">
    <property type="entry name" value="PsdUridine_synth_cat_dom_sf"/>
</dbReference>
<dbReference type="STRING" id="418985.A0A1V9X7N6"/>
<dbReference type="InterPro" id="IPR041708">
    <property type="entry name" value="PUS1/PUS2-like"/>
</dbReference>
<comment type="catalytic activity">
    <reaction evidence="8">
        <text>a uridine in tRNA = a pseudouridine in tRNA</text>
        <dbReference type="Rhea" id="RHEA:54572"/>
        <dbReference type="Rhea" id="RHEA-COMP:13339"/>
        <dbReference type="Rhea" id="RHEA-COMP:13934"/>
        <dbReference type="ChEBI" id="CHEBI:65314"/>
        <dbReference type="ChEBI" id="CHEBI:65315"/>
    </reaction>
</comment>
<dbReference type="FunCoup" id="A0A1V9X7N6">
    <property type="interactions" value="1919"/>
</dbReference>
<evidence type="ECO:0000256" key="12">
    <source>
        <dbReference type="ARBA" id="ARBA00066509"/>
    </source>
</evidence>
<dbReference type="InParanoid" id="A0A1V9X7N6"/>
<dbReference type="PANTHER" id="PTHR11142:SF4">
    <property type="entry name" value="PSEUDOURIDYLATE SYNTHASE 1 HOMOLOG"/>
    <property type="match status" value="1"/>
</dbReference>
<name>A0A1V9X7N6_9ACAR</name>
<evidence type="ECO:0000256" key="8">
    <source>
        <dbReference type="ARBA" id="ARBA00036943"/>
    </source>
</evidence>
<comment type="function">
    <text evidence="10">Pseudouridylate synthase that catalyzes pseudouridylation of tRNAs and mRNAs. Acts on positions 27/28 in the anticodon stem and also positions 34 and 36 in the anticodon of an intron containing tRNA. Also catalyzes pseudouridylation of mRNAs: mediates pseudouridylation of mRNAs with the consensus sequence 5'-UGUAG-3'. Acts as a regulator of pre-mRNA splicing by mediating pseudouridylation of pre-mRNAs at locations associated with alternatively spliced regions. Pseudouridylation of pre-mRNAs near splice sites directly regulates mRNA splicing and mRNA 3'-end processing. Involved in regulation of nuclear receptor activity through pseudouridylation of SRA1 mRNA.</text>
</comment>
<dbReference type="GO" id="GO:1990481">
    <property type="term" value="P:mRNA pseudouridine synthesis"/>
    <property type="evidence" value="ECO:0007669"/>
    <property type="project" value="TreeGrafter"/>
</dbReference>
<evidence type="ECO:0000256" key="5">
    <source>
        <dbReference type="ARBA" id="ARBA00022694"/>
    </source>
</evidence>
<feature type="compositionally biased region" description="Polar residues" evidence="20">
    <location>
        <begin position="12"/>
        <end position="21"/>
    </location>
</feature>
<protein>
    <recommendedName>
        <fullName evidence="13">Pseudouridylate synthase 1 homolog</fullName>
        <ecNumber evidence="12">5.4.99.12</ecNumber>
    </recommendedName>
    <alternativeName>
        <fullName evidence="14">tRNA pseudouridine synthase 1</fullName>
    </alternativeName>
    <alternativeName>
        <fullName evidence="17">tRNA pseudouridine(38-40) synthase</fullName>
    </alternativeName>
    <alternativeName>
        <fullName evidence="15">tRNA pseudouridylate synthase I</fullName>
    </alternativeName>
    <alternativeName>
        <fullName evidence="16">tRNA-uridine isomerase I</fullName>
    </alternativeName>
</protein>
<dbReference type="Pfam" id="PF01416">
    <property type="entry name" value="PseudoU_synth_1"/>
    <property type="match status" value="1"/>
</dbReference>
<sequence length="418" mass="47815">MPGVGDKRDVTSVENSESTEANVLKKCKISDEPQELNQAETVADADDRIMGAEQKWKLKKFAMCIMYCGQGYFGLQRNPGMKTIEEDLLKACLNAGLISEDCYNNPQNMMFQRAARTDKGVSAARQVLSLKLPTTRGTPEQMVRAINMNLVDQIRVVGLKRVTKHFNSKNNADARTYSYIMPTFAFAPPDSVADEKYRITAERVEKANDYLKLYLGSHNYHNFTAGKLPTDASAMRYIKEIECGQPFLVGKFEYVQIRVKGQSFMLHQIRKMIGLVIAIMRGHTTHAIIKRAWGPEKLDIPKAPSLGLMLEQVHYDRYNNQYGGDGLHEELTWVECQPEIHTFKHERIYPNIWTTEENEDSMISWMTYLSLHSYEVREHEAHPTLMQQLHEEDLCEGHADENDVNLSEKTTKIKNEKG</sequence>
<evidence type="ECO:0000256" key="17">
    <source>
        <dbReference type="ARBA" id="ARBA00081344"/>
    </source>
</evidence>
<dbReference type="EC" id="5.4.99.12" evidence="12"/>
<evidence type="ECO:0000256" key="14">
    <source>
        <dbReference type="ARBA" id="ARBA00075153"/>
    </source>
</evidence>
<evidence type="ECO:0000313" key="23">
    <source>
        <dbReference type="Proteomes" id="UP000192247"/>
    </source>
</evidence>
<feature type="active site" description="Nucleophile" evidence="18">
    <location>
        <position position="118"/>
    </location>
</feature>
<feature type="binding site" evidence="19">
    <location>
        <position position="177"/>
    </location>
    <ligand>
        <name>substrate</name>
    </ligand>
</feature>
<evidence type="ECO:0000256" key="3">
    <source>
        <dbReference type="ARBA" id="ARBA00009375"/>
    </source>
</evidence>
<evidence type="ECO:0000256" key="6">
    <source>
        <dbReference type="ARBA" id="ARBA00023235"/>
    </source>
</evidence>
<keyword evidence="4" id="KW-0507">mRNA processing</keyword>
<evidence type="ECO:0000256" key="4">
    <source>
        <dbReference type="ARBA" id="ARBA00022664"/>
    </source>
</evidence>
<dbReference type="InterPro" id="IPR001406">
    <property type="entry name" value="PsdUridine_synth_TruA"/>
</dbReference>
<dbReference type="FunFam" id="3.30.70.580:FF:000002">
    <property type="entry name" value="tRNA pseudouridine synthase"/>
    <property type="match status" value="1"/>
</dbReference>
<dbReference type="OrthoDB" id="10256309at2759"/>
<dbReference type="InterPro" id="IPR020094">
    <property type="entry name" value="TruA/RsuA/RluB/E/F_N"/>
</dbReference>
<dbReference type="GO" id="GO:0003723">
    <property type="term" value="F:RNA binding"/>
    <property type="evidence" value="ECO:0007669"/>
    <property type="project" value="InterPro"/>
</dbReference>
<evidence type="ECO:0000256" key="2">
    <source>
        <dbReference type="ARBA" id="ARBA00004123"/>
    </source>
</evidence>
<evidence type="ECO:0000256" key="1">
    <source>
        <dbReference type="ARBA" id="ARBA00001166"/>
    </source>
</evidence>
<dbReference type="AlphaFoldDB" id="A0A1V9X7N6"/>
<dbReference type="GO" id="GO:0160147">
    <property type="term" value="F:tRNA pseudouridine(38-40) synthase activity"/>
    <property type="evidence" value="ECO:0007669"/>
    <property type="project" value="UniProtKB-EC"/>
</dbReference>
<reference evidence="22 23" key="1">
    <citation type="journal article" date="2017" name="Gigascience">
        <title>Draft genome of the honey bee ectoparasitic mite, Tropilaelaps mercedesae, is shaped by the parasitic life history.</title>
        <authorList>
            <person name="Dong X."/>
            <person name="Armstrong S.D."/>
            <person name="Xia D."/>
            <person name="Makepeace B.L."/>
            <person name="Darby A.C."/>
            <person name="Kadowaki T."/>
        </authorList>
    </citation>
    <scope>NUCLEOTIDE SEQUENCE [LARGE SCALE GENOMIC DNA]</scope>
    <source>
        <strain evidence="22">Wuxi-XJTLU</strain>
    </source>
</reference>
<dbReference type="GO" id="GO:0005634">
    <property type="term" value="C:nucleus"/>
    <property type="evidence" value="ECO:0007669"/>
    <property type="project" value="UniProtKB-SubCell"/>
</dbReference>
<evidence type="ECO:0000313" key="22">
    <source>
        <dbReference type="EMBL" id="OQR69580.1"/>
    </source>
</evidence>
<organism evidence="22 23">
    <name type="scientific">Tropilaelaps mercedesae</name>
    <dbReference type="NCBI Taxonomy" id="418985"/>
    <lineage>
        <taxon>Eukaryota</taxon>
        <taxon>Metazoa</taxon>
        <taxon>Ecdysozoa</taxon>
        <taxon>Arthropoda</taxon>
        <taxon>Chelicerata</taxon>
        <taxon>Arachnida</taxon>
        <taxon>Acari</taxon>
        <taxon>Parasitiformes</taxon>
        <taxon>Mesostigmata</taxon>
        <taxon>Gamasina</taxon>
        <taxon>Dermanyssoidea</taxon>
        <taxon>Laelapidae</taxon>
        <taxon>Tropilaelaps</taxon>
    </lineage>
</organism>
<evidence type="ECO:0000256" key="18">
    <source>
        <dbReference type="PIRSR" id="PIRSR641708-1"/>
    </source>
</evidence>
<dbReference type="Gene3D" id="3.30.70.580">
    <property type="entry name" value="Pseudouridine synthase I, catalytic domain, N-terminal subdomain"/>
    <property type="match status" value="1"/>
</dbReference>
<comment type="subcellular location">
    <subcellularLocation>
        <location evidence="2">Nucleus</location>
    </subcellularLocation>
</comment>
<feature type="non-terminal residue" evidence="22">
    <location>
        <position position="418"/>
    </location>
</feature>
<feature type="domain" description="Pseudouridine synthase I TruA alpha/beta" evidence="21">
    <location>
        <begin position="212"/>
        <end position="316"/>
    </location>
</feature>
<dbReference type="InterPro" id="IPR020097">
    <property type="entry name" value="PsdUridine_synth_TruA_a/b_dom"/>
</dbReference>
<dbReference type="GO" id="GO:0031119">
    <property type="term" value="P:tRNA pseudouridine synthesis"/>
    <property type="evidence" value="ECO:0007669"/>
    <property type="project" value="InterPro"/>
</dbReference>
<comment type="caution">
    <text evidence="22">The sequence shown here is derived from an EMBL/GenBank/DDBJ whole genome shotgun (WGS) entry which is preliminary data.</text>
</comment>
<proteinExistence type="inferred from homology"/>
<evidence type="ECO:0000256" key="10">
    <source>
        <dbReference type="ARBA" id="ARBA00053709"/>
    </source>
</evidence>
<feature type="compositionally biased region" description="Basic and acidic residues" evidence="20">
    <location>
        <begin position="1"/>
        <end position="11"/>
    </location>
</feature>
<dbReference type="FunFam" id="3.30.70.660:FF:000002">
    <property type="entry name" value="tRNA pseudouridine synthase"/>
    <property type="match status" value="1"/>
</dbReference>
<evidence type="ECO:0000256" key="16">
    <source>
        <dbReference type="ARBA" id="ARBA00080849"/>
    </source>
</evidence>
<evidence type="ECO:0000256" key="20">
    <source>
        <dbReference type="SAM" id="MobiDB-lite"/>
    </source>
</evidence>
<dbReference type="PANTHER" id="PTHR11142">
    <property type="entry name" value="PSEUDOURIDYLATE SYNTHASE"/>
    <property type="match status" value="1"/>
</dbReference>
<comment type="catalytic activity">
    <reaction evidence="1">
        <text>a uridine in mRNA = a pseudouridine in mRNA</text>
        <dbReference type="Rhea" id="RHEA:56644"/>
        <dbReference type="Rhea" id="RHEA-COMP:14658"/>
        <dbReference type="Rhea" id="RHEA-COMP:14659"/>
        <dbReference type="ChEBI" id="CHEBI:65314"/>
        <dbReference type="ChEBI" id="CHEBI:65315"/>
    </reaction>
</comment>
<accession>A0A1V9X7N6</accession>
<evidence type="ECO:0000256" key="13">
    <source>
        <dbReference type="ARBA" id="ARBA00068582"/>
    </source>
</evidence>
<gene>
    <name evidence="22" type="ORF">BIW11_12173</name>
</gene>
<feature type="region of interest" description="Disordered" evidence="20">
    <location>
        <begin position="1"/>
        <end position="21"/>
    </location>
</feature>
<dbReference type="EMBL" id="MNPL01020441">
    <property type="protein sequence ID" value="OQR69580.1"/>
    <property type="molecule type" value="Genomic_DNA"/>
</dbReference>
<dbReference type="SUPFAM" id="SSF55120">
    <property type="entry name" value="Pseudouridine synthase"/>
    <property type="match status" value="1"/>
</dbReference>